<dbReference type="EMBL" id="MPUK01000002">
    <property type="protein sequence ID" value="ONH69176.1"/>
    <property type="molecule type" value="Genomic_DNA"/>
</dbReference>
<reference evidence="11" key="3">
    <citation type="submission" date="2017-01" db="EMBL/GenBank/DDBJ databases">
        <authorList>
            <person name="Mah S.A."/>
            <person name="Swanson W.J."/>
            <person name="Moy G.W."/>
            <person name="Vacquier V.D."/>
        </authorList>
    </citation>
    <scope>NUCLEOTIDE SEQUENCE [LARGE SCALE GENOMIC DNA]</scope>
    <source>
        <strain evidence="11">65</strain>
    </source>
</reference>
<name>A0A061B9R6_CYBFA</name>
<organism evidence="10">
    <name type="scientific">Cyberlindnera fabianii</name>
    <name type="common">Yeast</name>
    <name type="synonym">Hansenula fabianii</name>
    <dbReference type="NCBI Taxonomy" id="36022"/>
    <lineage>
        <taxon>Eukaryota</taxon>
        <taxon>Fungi</taxon>
        <taxon>Dikarya</taxon>
        <taxon>Ascomycota</taxon>
        <taxon>Saccharomycotina</taxon>
        <taxon>Saccharomycetes</taxon>
        <taxon>Phaffomycetales</taxon>
        <taxon>Phaffomycetaceae</taxon>
        <taxon>Cyberlindnera</taxon>
    </lineage>
</organism>
<evidence type="ECO:0000256" key="6">
    <source>
        <dbReference type="ARBA" id="ARBA00022989"/>
    </source>
</evidence>
<reference evidence="12" key="2">
    <citation type="journal article" date="2017" name="Genome Announc.">
        <title>Genome sequences of Cyberlindnera fabianii 65, Pichia kudriavzevii 129, and Saccharomyces cerevisiae 131 isolated from fermented masau fruits in Zimbabwe.</title>
        <authorList>
            <person name="van Rijswijck I.M.H."/>
            <person name="Derks M.F.L."/>
            <person name="Abee T."/>
            <person name="de Ridder D."/>
            <person name="Smid E.J."/>
        </authorList>
    </citation>
    <scope>NUCLEOTIDE SEQUENCE [LARGE SCALE GENOMIC DNA]</scope>
    <source>
        <strain evidence="12">65</strain>
    </source>
</reference>
<proteinExistence type="inferred from homology"/>
<protein>
    <recommendedName>
        <fullName evidence="3">Signal peptidase complex subunit 2</fullName>
    </recommendedName>
</protein>
<evidence type="ECO:0000256" key="9">
    <source>
        <dbReference type="SAM" id="Phobius"/>
    </source>
</evidence>
<accession>A0A061B9R6</accession>
<evidence type="ECO:0000256" key="7">
    <source>
        <dbReference type="ARBA" id="ARBA00023136"/>
    </source>
</evidence>
<sequence>MLFKTAKPHSVVDLKTVTNERLPLAMATLGYIQDHRIGDVNIIIGYTIAVIAGITFYLEKKMTWTDALPYTKLLVGAYWVVCVVSWFHTKFVERDIVFKGYTKDKKKEVTISGTVDKYIPEYNLTIISGAKGATPVTKKVTLEFKDIFDKFGNLHESELASWFKAQLDDADKQK</sequence>
<dbReference type="PANTHER" id="PTHR13085">
    <property type="entry name" value="MICROSOMAL SIGNAL PEPTIDASE 25 KDA SUBUNIT"/>
    <property type="match status" value="1"/>
</dbReference>
<dbReference type="GO" id="GO:0045047">
    <property type="term" value="P:protein targeting to ER"/>
    <property type="evidence" value="ECO:0007669"/>
    <property type="project" value="TreeGrafter"/>
</dbReference>
<comment type="similarity">
    <text evidence="2">Belongs to the SPCS2 family.</text>
</comment>
<evidence type="ECO:0000256" key="1">
    <source>
        <dbReference type="ARBA" id="ARBA00004477"/>
    </source>
</evidence>
<dbReference type="OMA" id="TKYDPIY"/>
<dbReference type="Pfam" id="PF06703">
    <property type="entry name" value="SPC25"/>
    <property type="match status" value="1"/>
</dbReference>
<reference evidence="10" key="1">
    <citation type="journal article" date="2014" name="Genome Announc.">
        <title>Genome sequence of the yeast Cyberlindnera fabianii (Hansenula fabianii).</title>
        <authorList>
            <person name="Freel K.C."/>
            <person name="Sarilar V."/>
            <person name="Neuveglise C."/>
            <person name="Devillers H."/>
            <person name="Friedrich A."/>
            <person name="Schacherer J."/>
        </authorList>
    </citation>
    <scope>NUCLEOTIDE SEQUENCE</scope>
    <source>
        <strain evidence="10">YJS4271</strain>
    </source>
</reference>
<dbReference type="PANTHER" id="PTHR13085:SF0">
    <property type="entry name" value="SIGNAL PEPTIDASE COMPLEX SUBUNIT 2"/>
    <property type="match status" value="1"/>
</dbReference>
<keyword evidence="7 9" id="KW-0472">Membrane</keyword>
<evidence type="ECO:0000313" key="12">
    <source>
        <dbReference type="Proteomes" id="UP000189513"/>
    </source>
</evidence>
<dbReference type="VEuPathDB" id="FungiDB:BON22_1074"/>
<feature type="transmembrane region" description="Helical" evidence="9">
    <location>
        <begin position="70"/>
        <end position="89"/>
    </location>
</feature>
<gene>
    <name evidence="11" type="ORF">BON22_1074</name>
    <name evidence="10" type="ORF">CYFA0S_25e00914g</name>
</gene>
<dbReference type="AlphaFoldDB" id="A0A061B9R6"/>
<comment type="subcellular location">
    <subcellularLocation>
        <location evidence="1">Endoplasmic reticulum membrane</location>
        <topology evidence="1">Multi-pass membrane protein</topology>
    </subcellularLocation>
</comment>
<feature type="transmembrane region" description="Helical" evidence="9">
    <location>
        <begin position="40"/>
        <end position="58"/>
    </location>
</feature>
<evidence type="ECO:0000256" key="4">
    <source>
        <dbReference type="ARBA" id="ARBA00022692"/>
    </source>
</evidence>
<dbReference type="GO" id="GO:0005787">
    <property type="term" value="C:signal peptidase complex"/>
    <property type="evidence" value="ECO:0007669"/>
    <property type="project" value="InterPro"/>
</dbReference>
<dbReference type="STRING" id="36022.A0A061B9R6"/>
<keyword evidence="4 9" id="KW-0812">Transmembrane</keyword>
<dbReference type="OrthoDB" id="29558at2759"/>
<keyword evidence="5" id="KW-0256">Endoplasmic reticulum</keyword>
<comment type="function">
    <text evidence="8">Component of the signal peptidase complex (SPC) which catalyzes the cleavage of N-terminal signal sequences from nascent proteins as they are translocated into the lumen of the endoplasmic reticulum. Enhances the enzymatic activity of SPC and facilitates the interactions between different components of the translocation site.</text>
</comment>
<keyword evidence="6 9" id="KW-1133">Transmembrane helix</keyword>
<evidence type="ECO:0000256" key="2">
    <source>
        <dbReference type="ARBA" id="ARBA00007324"/>
    </source>
</evidence>
<evidence type="ECO:0000256" key="3">
    <source>
        <dbReference type="ARBA" id="ARBA00017057"/>
    </source>
</evidence>
<dbReference type="Proteomes" id="UP000189513">
    <property type="component" value="Unassembled WGS sequence"/>
</dbReference>
<evidence type="ECO:0000256" key="8">
    <source>
        <dbReference type="ARBA" id="ARBA00045608"/>
    </source>
</evidence>
<dbReference type="EMBL" id="LK052910">
    <property type="protein sequence ID" value="CDR46684.1"/>
    <property type="molecule type" value="Genomic_DNA"/>
</dbReference>
<evidence type="ECO:0000313" key="10">
    <source>
        <dbReference type="EMBL" id="CDR46684.1"/>
    </source>
</evidence>
<dbReference type="InterPro" id="IPR009582">
    <property type="entry name" value="Spc2/SPCS2"/>
</dbReference>
<keyword evidence="12" id="KW-1185">Reference proteome</keyword>
<evidence type="ECO:0000256" key="5">
    <source>
        <dbReference type="ARBA" id="ARBA00022824"/>
    </source>
</evidence>
<dbReference type="GO" id="GO:0006465">
    <property type="term" value="P:signal peptide processing"/>
    <property type="evidence" value="ECO:0007669"/>
    <property type="project" value="InterPro"/>
</dbReference>
<evidence type="ECO:0000313" key="11">
    <source>
        <dbReference type="EMBL" id="ONH69176.1"/>
    </source>
</evidence>